<organism evidence="2 3">
    <name type="scientific">Exidia glandulosa HHB12029</name>
    <dbReference type="NCBI Taxonomy" id="1314781"/>
    <lineage>
        <taxon>Eukaryota</taxon>
        <taxon>Fungi</taxon>
        <taxon>Dikarya</taxon>
        <taxon>Basidiomycota</taxon>
        <taxon>Agaricomycotina</taxon>
        <taxon>Agaricomycetes</taxon>
        <taxon>Auriculariales</taxon>
        <taxon>Exidiaceae</taxon>
        <taxon>Exidia</taxon>
    </lineage>
</organism>
<accession>A0A165IRI2</accession>
<dbReference type="EMBL" id="KV425984">
    <property type="protein sequence ID" value="KZV93773.1"/>
    <property type="molecule type" value="Genomic_DNA"/>
</dbReference>
<dbReference type="OrthoDB" id="3182995at2759"/>
<gene>
    <name evidence="2" type="ORF">EXIGLDRAFT_716754</name>
</gene>
<dbReference type="AlphaFoldDB" id="A0A165IRI2"/>
<feature type="region of interest" description="Disordered" evidence="1">
    <location>
        <begin position="332"/>
        <end position="360"/>
    </location>
</feature>
<name>A0A165IRI2_EXIGL</name>
<dbReference type="Proteomes" id="UP000077266">
    <property type="component" value="Unassembled WGS sequence"/>
</dbReference>
<evidence type="ECO:0000313" key="3">
    <source>
        <dbReference type="Proteomes" id="UP000077266"/>
    </source>
</evidence>
<keyword evidence="3" id="KW-1185">Reference proteome</keyword>
<evidence type="ECO:0000313" key="2">
    <source>
        <dbReference type="EMBL" id="KZV93773.1"/>
    </source>
</evidence>
<feature type="region of interest" description="Disordered" evidence="1">
    <location>
        <begin position="374"/>
        <end position="400"/>
    </location>
</feature>
<protein>
    <submittedName>
        <fullName evidence="2">Uncharacterized protein</fullName>
    </submittedName>
</protein>
<sequence>MTLRVEHRDGETYNFSSADSDTSVFVVRDAVEVSPPHGHRFIAHGKLDSGSGHATAVLIRYVLKNDYIPLLKNELEAYLALADLQGVKIPLCYGLFENTSAPTCQYRAALVLQDLQAYGEHICRPLRELSLTFRRELAQIFISIHRHGVWIGQPVAVFDVDGSPMICGFSSASKHESECDAVNHPSLVGSECLEPDIVDFGCDDLFYLCSRAEIWIPRYFNFFGKRCDTNKLYAQWPAVADSALGQATLEEILNALEDAQTFIARTYTPSRLPKVEKRLEKLKAQHFGIYKATRLQAMASARPREYRSSPRYLSWPRSIHPQHDAHVTDAGTTSIKASQIPERSDSDISEFSYGDEGDNKSMIITTSPYVEEQVADGNQDGSRKQSKKRSKWSPVARFGA</sequence>
<dbReference type="STRING" id="1314781.A0A165IRI2"/>
<dbReference type="InParanoid" id="A0A165IRI2"/>
<proteinExistence type="predicted"/>
<evidence type="ECO:0000256" key="1">
    <source>
        <dbReference type="SAM" id="MobiDB-lite"/>
    </source>
</evidence>
<reference evidence="2 3" key="1">
    <citation type="journal article" date="2016" name="Mol. Biol. Evol.">
        <title>Comparative Genomics of Early-Diverging Mushroom-Forming Fungi Provides Insights into the Origins of Lignocellulose Decay Capabilities.</title>
        <authorList>
            <person name="Nagy L.G."/>
            <person name="Riley R."/>
            <person name="Tritt A."/>
            <person name="Adam C."/>
            <person name="Daum C."/>
            <person name="Floudas D."/>
            <person name="Sun H."/>
            <person name="Yadav J.S."/>
            <person name="Pangilinan J."/>
            <person name="Larsson K.H."/>
            <person name="Matsuura K."/>
            <person name="Barry K."/>
            <person name="Labutti K."/>
            <person name="Kuo R."/>
            <person name="Ohm R.A."/>
            <person name="Bhattacharya S.S."/>
            <person name="Shirouzu T."/>
            <person name="Yoshinaga Y."/>
            <person name="Martin F.M."/>
            <person name="Grigoriev I.V."/>
            <person name="Hibbett D.S."/>
        </authorList>
    </citation>
    <scope>NUCLEOTIDE SEQUENCE [LARGE SCALE GENOMIC DNA]</scope>
    <source>
        <strain evidence="2 3">HHB12029</strain>
    </source>
</reference>